<dbReference type="Proteomes" id="UP000594030">
    <property type="component" value="Segment"/>
</dbReference>
<reference evidence="1 2" key="1">
    <citation type="submission" date="2020-07" db="EMBL/GenBank/DDBJ databases">
        <title>Taxonomic proposal: Crassvirales, a new order of highly abundant and diverse bacterial viruses.</title>
        <authorList>
            <person name="Shkoporov A.N."/>
            <person name="Stockdale S.R."/>
            <person name="Guerin E."/>
            <person name="Ross R.P."/>
            <person name="Hill C."/>
        </authorList>
    </citation>
    <scope>NUCLEOTIDE SEQUENCE [LARGE SCALE GENOMIC DNA]</scope>
</reference>
<protein>
    <submittedName>
        <fullName evidence="1">HU/IHF-like protein</fullName>
    </submittedName>
</protein>
<accession>A0A7M1RYL2</accession>
<organism evidence="1 2">
    <name type="scientific">uncultured phage cr108_1</name>
    <dbReference type="NCBI Taxonomy" id="2772069"/>
    <lineage>
        <taxon>Viruses</taxon>
        <taxon>Duplodnaviria</taxon>
        <taxon>Heunggongvirae</taxon>
        <taxon>Uroviricota</taxon>
        <taxon>Caudoviricetes</taxon>
        <taxon>Crassvirales</taxon>
        <taxon>Steigviridae</taxon>
        <taxon>Asinivirinae</taxon>
        <taxon>Pipoluvirus</taxon>
        <taxon>Pipoluvirus rarus</taxon>
    </lineage>
</organism>
<dbReference type="GeneID" id="65129473"/>
<name>A0A7M1RYL2_9CAUD</name>
<proteinExistence type="predicted"/>
<dbReference type="RefSeq" id="YP_010111139.1">
    <property type="nucleotide sequence ID" value="NC_055878.1"/>
</dbReference>
<dbReference type="KEGG" id="vg:65129473"/>
<keyword evidence="2" id="KW-1185">Reference proteome</keyword>
<dbReference type="EMBL" id="MT774385">
    <property type="protein sequence ID" value="QOR58981.1"/>
    <property type="molecule type" value="Genomic_DNA"/>
</dbReference>
<evidence type="ECO:0000313" key="2">
    <source>
        <dbReference type="Proteomes" id="UP000594030"/>
    </source>
</evidence>
<evidence type="ECO:0000313" key="1">
    <source>
        <dbReference type="EMBL" id="QOR58981.1"/>
    </source>
</evidence>
<sequence length="188" mass="22631">MEYSEFIKQVKKVNSSRTFKITNSFSIKGAYKWYRNHRPRGHKYVLQEGQFYAIIRTINDMLADALVRGEEVKFPARMGLLEIRKYHVEPYLNEKGELIYKAPVDWGATLRFWYENPEAYKNKITIKVEKHDNYKIEYNKSKACFKKKSFYMFQPNRALRMKVHQAAKEGKLDAFEYNYWRDGSRKVR</sequence>